<accession>A0A3P6AZ50</accession>
<organism evidence="4">
    <name type="scientific">Brassica oleracea</name>
    <name type="common">Wild cabbage</name>
    <dbReference type="NCBI Taxonomy" id="3712"/>
    <lineage>
        <taxon>Eukaryota</taxon>
        <taxon>Viridiplantae</taxon>
        <taxon>Streptophyta</taxon>
        <taxon>Embryophyta</taxon>
        <taxon>Tracheophyta</taxon>
        <taxon>Spermatophyta</taxon>
        <taxon>Magnoliopsida</taxon>
        <taxon>eudicotyledons</taxon>
        <taxon>Gunneridae</taxon>
        <taxon>Pentapetalae</taxon>
        <taxon>rosids</taxon>
        <taxon>malvids</taxon>
        <taxon>Brassicales</taxon>
        <taxon>Brassicaceae</taxon>
        <taxon>Brassiceae</taxon>
        <taxon>Brassica</taxon>
    </lineage>
</organism>
<keyword evidence="2" id="KW-0479">Metal-binding</keyword>
<dbReference type="EMBL" id="LR031872">
    <property type="protein sequence ID" value="VDC91030.1"/>
    <property type="molecule type" value="Genomic_DNA"/>
</dbReference>
<evidence type="ECO:0000256" key="3">
    <source>
        <dbReference type="ARBA" id="ARBA00022851"/>
    </source>
</evidence>
<dbReference type="InterPro" id="IPR000316">
    <property type="entry name" value="Metallthion_15"/>
</dbReference>
<name>A0A3P6AZ50_BRAOL</name>
<evidence type="ECO:0000256" key="1">
    <source>
        <dbReference type="ARBA" id="ARBA00005802"/>
    </source>
</evidence>
<dbReference type="Pfam" id="PF02068">
    <property type="entry name" value="Metallothio_PEC"/>
    <property type="match status" value="1"/>
</dbReference>
<dbReference type="GO" id="GO:0008270">
    <property type="term" value="F:zinc ion binding"/>
    <property type="evidence" value="ECO:0007669"/>
    <property type="project" value="InterPro"/>
</dbReference>
<keyword evidence="3" id="KW-0480">Metal-thiolate cluster</keyword>
<evidence type="ECO:0000256" key="2">
    <source>
        <dbReference type="ARBA" id="ARBA00022723"/>
    </source>
</evidence>
<gene>
    <name evidence="4" type="ORF">BOLC3T15636H</name>
</gene>
<comment type="similarity">
    <text evidence="1">Belongs to the metallothionein superfamily. Type 15 family.</text>
</comment>
<evidence type="ECO:0000313" key="4">
    <source>
        <dbReference type="EMBL" id="VDC91030.1"/>
    </source>
</evidence>
<proteinExistence type="inferred from homology"/>
<feature type="non-terminal residue" evidence="4">
    <location>
        <position position="1"/>
    </location>
</feature>
<protein>
    <submittedName>
        <fullName evidence="4">Uncharacterized protein</fullName>
    </submittedName>
</protein>
<dbReference type="AlphaFoldDB" id="A0A3P6AZ50"/>
<sequence length="105" mass="10717">IDHVKDGSRRKKKKSEVKEMADIGKGTSVAGCNDRCGCPSPCPGGESCRCRMSAASGGDQEHNMCPCGEHCGCNPCTCSKTQTSAKGGKAFCTCGEGCTCASCAA</sequence>
<dbReference type="PRINTS" id="PR00877">
    <property type="entry name" value="MTPLANTPEC"/>
</dbReference>
<dbReference type="PANTHER" id="PTHR48198">
    <property type="entry name" value="EC PROTEIN HOMOLOG"/>
    <property type="match status" value="1"/>
</dbReference>
<dbReference type="PANTHER" id="PTHR48198:SF1">
    <property type="entry name" value="METALLOTHIONEIN-LIKE PROTEIN 4A-RELATED"/>
    <property type="match status" value="1"/>
</dbReference>
<reference evidence="4" key="1">
    <citation type="submission" date="2018-11" db="EMBL/GenBank/DDBJ databases">
        <authorList>
            <consortium name="Genoscope - CEA"/>
            <person name="William W."/>
        </authorList>
    </citation>
    <scope>NUCLEOTIDE SEQUENCE</scope>
</reference>